<gene>
    <name evidence="2" type="ORF">FHU36_006644</name>
</gene>
<dbReference type="Proteomes" id="UP000583800">
    <property type="component" value="Unassembled WGS sequence"/>
</dbReference>
<protein>
    <submittedName>
        <fullName evidence="2">Uncharacterized protein</fullName>
    </submittedName>
</protein>
<keyword evidence="3" id="KW-1185">Reference proteome</keyword>
<feature type="compositionally biased region" description="Basic and acidic residues" evidence="1">
    <location>
        <begin position="100"/>
        <end position="110"/>
    </location>
</feature>
<evidence type="ECO:0000313" key="3">
    <source>
        <dbReference type="Proteomes" id="UP000583800"/>
    </source>
</evidence>
<proteinExistence type="predicted"/>
<dbReference type="RefSeq" id="WP_185087928.1">
    <property type="nucleotide sequence ID" value="NZ_JACHJB010000003.1"/>
</dbReference>
<sequence>MLTEAARNNAGWCDAVCRAHGISGVFAEHAWTAPARTPPFYPDAVTLTPAATARDVLDSVDRGPGASVKDSFATLDLRPAGFEVLFEAQWISRPAPEAGDDARTHDRADDGTPDGADDGTDDGVTWEVVRDAATLAGWERACLGGEGAGVFRPGLLHTPGIAVLGGRRGDAIGYGFVLNATGRVAGVSNVFARDGDEDTAWAATLSWAAVLFPGRPLVGYEGDVAPARRHGFAPIGRLRVWLGPAWRPGDAAQRDRGRARA</sequence>
<organism evidence="2 3">
    <name type="scientific">Nonomuraea muscovyensis</name>
    <dbReference type="NCBI Taxonomy" id="1124761"/>
    <lineage>
        <taxon>Bacteria</taxon>
        <taxon>Bacillati</taxon>
        <taxon>Actinomycetota</taxon>
        <taxon>Actinomycetes</taxon>
        <taxon>Streptosporangiales</taxon>
        <taxon>Streptosporangiaceae</taxon>
        <taxon>Nonomuraea</taxon>
    </lineage>
</organism>
<comment type="caution">
    <text evidence="2">The sequence shown here is derived from an EMBL/GenBank/DDBJ whole genome shotgun (WGS) entry which is preliminary data.</text>
</comment>
<reference evidence="2 3" key="1">
    <citation type="submission" date="2020-08" db="EMBL/GenBank/DDBJ databases">
        <title>Sequencing the genomes of 1000 actinobacteria strains.</title>
        <authorList>
            <person name="Klenk H.-P."/>
        </authorList>
    </citation>
    <scope>NUCLEOTIDE SEQUENCE [LARGE SCALE GENOMIC DNA]</scope>
    <source>
        <strain evidence="2 3">DSM 45913</strain>
    </source>
</reference>
<accession>A0A7X0EZD0</accession>
<dbReference type="EMBL" id="JACHJB010000003">
    <property type="protein sequence ID" value="MBB6350072.1"/>
    <property type="molecule type" value="Genomic_DNA"/>
</dbReference>
<evidence type="ECO:0000256" key="1">
    <source>
        <dbReference type="SAM" id="MobiDB-lite"/>
    </source>
</evidence>
<feature type="compositionally biased region" description="Acidic residues" evidence="1">
    <location>
        <begin position="111"/>
        <end position="121"/>
    </location>
</feature>
<name>A0A7X0EZD0_9ACTN</name>
<evidence type="ECO:0000313" key="2">
    <source>
        <dbReference type="EMBL" id="MBB6350072.1"/>
    </source>
</evidence>
<dbReference type="AlphaFoldDB" id="A0A7X0EZD0"/>
<feature type="region of interest" description="Disordered" evidence="1">
    <location>
        <begin position="95"/>
        <end position="123"/>
    </location>
</feature>